<evidence type="ECO:0000256" key="1">
    <source>
        <dbReference type="SAM" id="MobiDB-lite"/>
    </source>
</evidence>
<dbReference type="Proteomes" id="UP000789739">
    <property type="component" value="Unassembled WGS sequence"/>
</dbReference>
<feature type="region of interest" description="Disordered" evidence="1">
    <location>
        <begin position="294"/>
        <end position="424"/>
    </location>
</feature>
<evidence type="ECO:0000313" key="4">
    <source>
        <dbReference type="Proteomes" id="UP000789739"/>
    </source>
</evidence>
<evidence type="ECO:0000313" key="3">
    <source>
        <dbReference type="EMBL" id="CAG8557320.1"/>
    </source>
</evidence>
<reference evidence="3" key="1">
    <citation type="submission" date="2021-06" db="EMBL/GenBank/DDBJ databases">
        <authorList>
            <person name="Kallberg Y."/>
            <person name="Tangrot J."/>
            <person name="Rosling A."/>
        </authorList>
    </citation>
    <scope>NUCLEOTIDE SEQUENCE</scope>
    <source>
        <strain evidence="3">BR232B</strain>
    </source>
</reference>
<evidence type="ECO:0000256" key="2">
    <source>
        <dbReference type="SAM" id="Phobius"/>
    </source>
</evidence>
<feature type="compositionally biased region" description="Polar residues" evidence="1">
    <location>
        <begin position="303"/>
        <end position="353"/>
    </location>
</feature>
<dbReference type="EMBL" id="CAJVPI010000629">
    <property type="protein sequence ID" value="CAG8557320.1"/>
    <property type="molecule type" value="Genomic_DNA"/>
</dbReference>
<feature type="compositionally biased region" description="Pro residues" evidence="1">
    <location>
        <begin position="18"/>
        <end position="41"/>
    </location>
</feature>
<feature type="compositionally biased region" description="Polar residues" evidence="1">
    <location>
        <begin position="144"/>
        <end position="154"/>
    </location>
</feature>
<keyword evidence="4" id="KW-1185">Reference proteome</keyword>
<keyword evidence="2" id="KW-1133">Transmembrane helix</keyword>
<feature type="compositionally biased region" description="Polar residues" evidence="1">
    <location>
        <begin position="411"/>
        <end position="420"/>
    </location>
</feature>
<dbReference type="AlphaFoldDB" id="A0A9N9B8I7"/>
<feature type="region of interest" description="Disordered" evidence="1">
    <location>
        <begin position="1"/>
        <end position="159"/>
    </location>
</feature>
<gene>
    <name evidence="3" type="ORF">PBRASI_LOCUS5406</name>
</gene>
<feature type="compositionally biased region" description="Low complexity" evidence="1">
    <location>
        <begin position="88"/>
        <end position="143"/>
    </location>
</feature>
<comment type="caution">
    <text evidence="3">The sequence shown here is derived from an EMBL/GenBank/DDBJ whole genome shotgun (WGS) entry which is preliminary data.</text>
</comment>
<keyword evidence="2" id="KW-0812">Transmembrane</keyword>
<keyword evidence="2" id="KW-0472">Membrane</keyword>
<proteinExistence type="predicted"/>
<organism evidence="3 4">
    <name type="scientific">Paraglomus brasilianum</name>
    <dbReference type="NCBI Taxonomy" id="144538"/>
    <lineage>
        <taxon>Eukaryota</taxon>
        <taxon>Fungi</taxon>
        <taxon>Fungi incertae sedis</taxon>
        <taxon>Mucoromycota</taxon>
        <taxon>Glomeromycotina</taxon>
        <taxon>Glomeromycetes</taxon>
        <taxon>Paraglomerales</taxon>
        <taxon>Paraglomeraceae</taxon>
        <taxon>Paraglomus</taxon>
    </lineage>
</organism>
<sequence length="435" mass="43949">MAATPPPGALPTDAGGGTPPPTDAGGTPPPTDAGGVPPPVATPTDAGGGVPPSTDTGGGVPPPVATPTDAGGGAPPPPTDTGGGIPNATPTDATPLPTDATPLPTDATPTDATPTDATPTDSASITDSLTDTLSTLTTSTASIEPTSTQTPNSPKHSKTSTGLIAAISGVAVAAAIVLLVLGIWFCRRRKYKTYRRPATRTETKDAQIGYILRGEGNVNPFIPSDSMTPPVGGITRGEDQRSSISTNNAGHSVADSIAEVPATSTDSRRASIVVPTPITRVDIRKLDAALNTIQGRDPFGDPIQQSTEGSTSVRSSPANSVGNYGAYYTSTPPLNQGGSNEGVPSSLNNNGSSFRPMETAHVQDSGSVGSRSSLQSTGNYGGTDGRSRALRQQQLGQSGGSFDLGHHRGNDSVSSTSGQSTDDRVKELLLQRGFL</sequence>
<feature type="compositionally biased region" description="Low complexity" evidence="1">
    <location>
        <begin position="365"/>
        <end position="378"/>
    </location>
</feature>
<accession>A0A9N9B8I7</accession>
<feature type="transmembrane region" description="Helical" evidence="2">
    <location>
        <begin position="163"/>
        <end position="186"/>
    </location>
</feature>
<dbReference type="OrthoDB" id="10464255at2759"/>
<name>A0A9N9B8I7_9GLOM</name>
<protein>
    <submittedName>
        <fullName evidence="3">8681_t:CDS:1</fullName>
    </submittedName>
</protein>